<dbReference type="PANTHER" id="PTHR35984">
    <property type="entry name" value="PERIPLASMIC SERINE PROTEASE"/>
    <property type="match status" value="1"/>
</dbReference>
<dbReference type="InterPro" id="IPR002825">
    <property type="entry name" value="Pept_S49_ser-pept_pro"/>
</dbReference>
<dbReference type="InterPro" id="IPR029045">
    <property type="entry name" value="ClpP/crotonase-like_dom_sf"/>
</dbReference>
<dbReference type="PANTHER" id="PTHR35984:SF1">
    <property type="entry name" value="PERIPLASMIC SERINE PROTEASE"/>
    <property type="match status" value="1"/>
</dbReference>
<protein>
    <recommendedName>
        <fullName evidence="2">Serine dehydrogenase</fullName>
    </recommendedName>
</protein>
<proteinExistence type="predicted"/>
<comment type="caution">
    <text evidence="1">The sequence shown here is derived from an EMBL/GenBank/DDBJ whole genome shotgun (WGS) entry which is preliminary data.</text>
</comment>
<dbReference type="Pfam" id="PF01972">
    <property type="entry name" value="SDH_protease"/>
    <property type="match status" value="1"/>
</dbReference>
<reference evidence="1" key="1">
    <citation type="submission" date="2009-10" db="EMBL/GenBank/DDBJ databases">
        <title>Diversity of trophic interactions inside an arsenic-rich microbial ecosystem.</title>
        <authorList>
            <person name="Bertin P.N."/>
            <person name="Heinrich-Salmeron A."/>
            <person name="Pelletier E."/>
            <person name="Goulhen-Chollet F."/>
            <person name="Arsene-Ploetze F."/>
            <person name="Gallien S."/>
            <person name="Calteau A."/>
            <person name="Vallenet D."/>
            <person name="Casiot C."/>
            <person name="Chane-Woon-Ming B."/>
            <person name="Giloteaux L."/>
            <person name="Barakat M."/>
            <person name="Bonnefoy V."/>
            <person name="Bruneel O."/>
            <person name="Chandler M."/>
            <person name="Cleiss J."/>
            <person name="Duran R."/>
            <person name="Elbaz-Poulichet F."/>
            <person name="Fonknechten N."/>
            <person name="Lauga B."/>
            <person name="Mornico D."/>
            <person name="Ortet P."/>
            <person name="Schaeffer C."/>
            <person name="Siguier P."/>
            <person name="Alexander Thil Smith A."/>
            <person name="Van Dorsselaer A."/>
            <person name="Weissenbach J."/>
            <person name="Medigue C."/>
            <person name="Le Paslier D."/>
        </authorList>
    </citation>
    <scope>NUCLEOTIDE SEQUENCE</scope>
</reference>
<accession>E6PH14</accession>
<evidence type="ECO:0000313" key="1">
    <source>
        <dbReference type="EMBL" id="CBH75752.1"/>
    </source>
</evidence>
<dbReference type="AlphaFoldDB" id="E6PH14"/>
<evidence type="ECO:0008006" key="2">
    <source>
        <dbReference type="Google" id="ProtNLM"/>
    </source>
</evidence>
<dbReference type="EMBL" id="CABL01000016">
    <property type="protein sequence ID" value="CBH75752.1"/>
    <property type="molecule type" value="Genomic_DNA"/>
</dbReference>
<gene>
    <name evidence="1" type="ORF">CARN1_1150</name>
</gene>
<organism evidence="1">
    <name type="scientific">mine drainage metagenome</name>
    <dbReference type="NCBI Taxonomy" id="410659"/>
    <lineage>
        <taxon>unclassified sequences</taxon>
        <taxon>metagenomes</taxon>
        <taxon>ecological metagenomes</taxon>
    </lineage>
</organism>
<name>E6PH14_9ZZZZ</name>
<dbReference type="Gene3D" id="3.90.226.10">
    <property type="entry name" value="2-enoyl-CoA Hydratase, Chain A, domain 1"/>
    <property type="match status" value="1"/>
</dbReference>
<sequence length="316" mass="34452">MAGEGRNRQRGPRVWCAASTRRRDSDALQHFPTTMSQSEHTPLYHAQNEQRYQRQALIREYEAAHSCRLVIMNAVILPWSMTVFEELLFGADPQKDLHLLLASPGGDGETAVRIARSAQTRSKRFVVIVPDSAKSAGTLLALGAHEIIMGPTSDLGPVDPQVQLKPNSPFVAAKDVISAVEDATQKVQAAPGTYALYSALLSDVSAVTLQQARSAVERTKDLIKAALSANPDRSEADVDRLAADVHQSLVERPHSHAAVVGAKEARAVGLPVQDIAASDPLWQHAWSLWTRYFHLGQMAYESGTASQLIPWNIPTS</sequence>
<dbReference type="GO" id="GO:0016020">
    <property type="term" value="C:membrane"/>
    <property type="evidence" value="ECO:0007669"/>
    <property type="project" value="InterPro"/>
</dbReference>
<dbReference type="SUPFAM" id="SSF52096">
    <property type="entry name" value="ClpP/crotonase"/>
    <property type="match status" value="1"/>
</dbReference>